<dbReference type="InterPro" id="IPR011050">
    <property type="entry name" value="Pectin_lyase_fold/virulence"/>
</dbReference>
<dbReference type="InterPro" id="IPR006626">
    <property type="entry name" value="PbH1"/>
</dbReference>
<name>A0ABX1RAI9_9PSEU</name>
<accession>A0ABX1RAI9</accession>
<evidence type="ECO:0000256" key="1">
    <source>
        <dbReference type="SAM" id="SignalP"/>
    </source>
</evidence>
<feature type="signal peptide" evidence="1">
    <location>
        <begin position="1"/>
        <end position="33"/>
    </location>
</feature>
<gene>
    <name evidence="2" type="ORF">HF577_04920</name>
</gene>
<organism evidence="2 3">
    <name type="scientific">Pseudonocardia xinjiangensis</name>
    <dbReference type="NCBI Taxonomy" id="75289"/>
    <lineage>
        <taxon>Bacteria</taxon>
        <taxon>Bacillati</taxon>
        <taxon>Actinomycetota</taxon>
        <taxon>Actinomycetes</taxon>
        <taxon>Pseudonocardiales</taxon>
        <taxon>Pseudonocardiaceae</taxon>
        <taxon>Pseudonocardia</taxon>
    </lineage>
</organism>
<dbReference type="InterPro" id="IPR012334">
    <property type="entry name" value="Pectin_lyas_fold"/>
</dbReference>
<keyword evidence="3" id="KW-1185">Reference proteome</keyword>
<dbReference type="Gene3D" id="2.160.20.10">
    <property type="entry name" value="Single-stranded right-handed beta-helix, Pectin lyase-like"/>
    <property type="match status" value="2"/>
</dbReference>
<evidence type="ECO:0000313" key="2">
    <source>
        <dbReference type="EMBL" id="NMH76444.1"/>
    </source>
</evidence>
<dbReference type="RefSeq" id="WP_169394525.1">
    <property type="nucleotide sequence ID" value="NZ_BAAAJH010000022.1"/>
</dbReference>
<proteinExistence type="predicted"/>
<feature type="chain" id="PRO_5045303202" evidence="1">
    <location>
        <begin position="34"/>
        <end position="701"/>
    </location>
</feature>
<dbReference type="PANTHER" id="PTHR36453">
    <property type="entry name" value="SECRETED PROTEIN-RELATED"/>
    <property type="match status" value="1"/>
</dbReference>
<comment type="caution">
    <text evidence="2">The sequence shown here is derived from an EMBL/GenBank/DDBJ whole genome shotgun (WGS) entry which is preliminary data.</text>
</comment>
<keyword evidence="1" id="KW-0732">Signal</keyword>
<dbReference type="PANTHER" id="PTHR36453:SF1">
    <property type="entry name" value="RIGHT HANDED BETA HELIX DOMAIN-CONTAINING PROTEIN"/>
    <property type="match status" value="1"/>
</dbReference>
<evidence type="ECO:0000313" key="3">
    <source>
        <dbReference type="Proteomes" id="UP001296706"/>
    </source>
</evidence>
<dbReference type="SMART" id="SM00710">
    <property type="entry name" value="PbH1"/>
    <property type="match status" value="7"/>
</dbReference>
<dbReference type="SUPFAM" id="SSF51126">
    <property type="entry name" value="Pectin lyase-like"/>
    <property type="match status" value="1"/>
</dbReference>
<dbReference type="EMBL" id="JAAXKY010000009">
    <property type="protein sequence ID" value="NMH76444.1"/>
    <property type="molecule type" value="Genomic_DNA"/>
</dbReference>
<sequence>MTTTSRTPTSRSERWRRAAAVAAAGVTASLALAVITPTAALAAPPGEGRTYYVSPDGRDQGSCQQQNPCSIEGAKAVVSREAPKSRGDITVELADGVYRIAKPLQFGQADGGHDGSTVRWVAAPGAHPEISGATPVSGWSVHDAAAGIYVADTPVGLDTRQLYVDGKLAPRAALPLKQSDITLTPTGLTINDPALAQRLTALPDQKRIEFQSLGDFTTRYSPVAGIGANFVTMAQPAWDNNTWGYDTVQQSFLAAPTWSLENSLAFVDEAGEWYLDPAAGKLYYKPTPGTNPADLDVELPRVETLVSVSGSYEKPVSDLAFEGLRFSGTTWLGPSRDGYANQQNGTFLQGAYDYRPADAFTSCARGCEAFERARNTWAQEPAAVQVSAAHNVSFTRNTFTALGQSALGIGNDTNATLSGVGLGAQGIKAVGNVFTEVGGHGVVVGGVRPDAHHPSDPRMTNSDVLVQDNTINRVALVYKDNSGILSTYVTGARILHNEVANVSYDGIDTGFGWGANDAGGSGEYEKRGYYKWNPRYTTPTTLRDNVVSGNLVHDTKAAFADGGNLYNLSASPGSVVERNYLFKVSGVALYLDEGSRYTTWQENVLEGTSPWVFTNSYSEGNNTSDNVIRHNWYTKEGAQVPSAEERRNQLIDNVLVDPANWPADALGVICAAGVAPDLRTELNANLNGINPACAGVPDPGR</sequence>
<protein>
    <submittedName>
        <fullName evidence="2">Right-handed parallel beta-helix repeat-containing protein</fullName>
    </submittedName>
</protein>
<reference evidence="2 3" key="1">
    <citation type="submission" date="2020-04" db="EMBL/GenBank/DDBJ databases">
        <authorList>
            <person name="Klaysubun C."/>
            <person name="Duangmal K."/>
            <person name="Lipun K."/>
        </authorList>
    </citation>
    <scope>NUCLEOTIDE SEQUENCE [LARGE SCALE GENOMIC DNA]</scope>
    <source>
        <strain evidence="2 3">JCM 11839</strain>
    </source>
</reference>
<dbReference type="Proteomes" id="UP001296706">
    <property type="component" value="Unassembled WGS sequence"/>
</dbReference>